<evidence type="ECO:0000259" key="9">
    <source>
        <dbReference type="PROSITE" id="PS50109"/>
    </source>
</evidence>
<dbReference type="EMBL" id="JACHCC010000001">
    <property type="protein sequence ID" value="MBB6498226.1"/>
    <property type="molecule type" value="Genomic_DNA"/>
</dbReference>
<feature type="transmembrane region" description="Helical" evidence="8">
    <location>
        <begin position="138"/>
        <end position="159"/>
    </location>
</feature>
<dbReference type="PROSITE" id="PS50109">
    <property type="entry name" value="HIS_KIN"/>
    <property type="match status" value="1"/>
</dbReference>
<dbReference type="AlphaFoldDB" id="A0A7X0MGW6"/>
<accession>A0A7X0MGW6</accession>
<dbReference type="SUPFAM" id="SSF55874">
    <property type="entry name" value="ATPase domain of HSP90 chaperone/DNA topoisomerase II/histidine kinase"/>
    <property type="match status" value="1"/>
</dbReference>
<dbReference type="InterPro" id="IPR003661">
    <property type="entry name" value="HisK_dim/P_dom"/>
</dbReference>
<dbReference type="Gene3D" id="1.10.287.130">
    <property type="match status" value="1"/>
</dbReference>
<evidence type="ECO:0000256" key="2">
    <source>
        <dbReference type="ARBA" id="ARBA00012438"/>
    </source>
</evidence>
<dbReference type="SMART" id="SM00387">
    <property type="entry name" value="HATPase_c"/>
    <property type="match status" value="1"/>
</dbReference>
<evidence type="ECO:0000256" key="8">
    <source>
        <dbReference type="SAM" id="Phobius"/>
    </source>
</evidence>
<feature type="domain" description="Histidine kinase" evidence="9">
    <location>
        <begin position="226"/>
        <end position="428"/>
    </location>
</feature>
<evidence type="ECO:0000256" key="6">
    <source>
        <dbReference type="ARBA" id="ARBA00022777"/>
    </source>
</evidence>
<comment type="catalytic activity">
    <reaction evidence="1">
        <text>ATP + protein L-histidine = ADP + protein N-phospho-L-histidine.</text>
        <dbReference type="EC" id="2.7.13.3"/>
    </reaction>
</comment>
<organism evidence="10 11">
    <name type="scientific">Pedobacter cryoconitis</name>
    <dbReference type="NCBI Taxonomy" id="188932"/>
    <lineage>
        <taxon>Bacteria</taxon>
        <taxon>Pseudomonadati</taxon>
        <taxon>Bacteroidota</taxon>
        <taxon>Sphingobacteriia</taxon>
        <taxon>Sphingobacteriales</taxon>
        <taxon>Sphingobacteriaceae</taxon>
        <taxon>Pedobacter</taxon>
    </lineage>
</organism>
<evidence type="ECO:0000256" key="1">
    <source>
        <dbReference type="ARBA" id="ARBA00000085"/>
    </source>
</evidence>
<evidence type="ECO:0000256" key="3">
    <source>
        <dbReference type="ARBA" id="ARBA00022553"/>
    </source>
</evidence>
<dbReference type="InterPro" id="IPR036097">
    <property type="entry name" value="HisK_dim/P_sf"/>
</dbReference>
<dbReference type="Proteomes" id="UP000521017">
    <property type="component" value="Unassembled WGS sequence"/>
</dbReference>
<keyword evidence="6 10" id="KW-0418">Kinase</keyword>
<protein>
    <recommendedName>
        <fullName evidence="2">histidine kinase</fullName>
        <ecNumber evidence="2">2.7.13.3</ecNumber>
    </recommendedName>
</protein>
<keyword evidence="8" id="KW-0472">Membrane</keyword>
<dbReference type="PANTHER" id="PTHR45436">
    <property type="entry name" value="SENSOR HISTIDINE KINASE YKOH"/>
    <property type="match status" value="1"/>
</dbReference>
<keyword evidence="4" id="KW-0808">Transferase</keyword>
<feature type="transmembrane region" description="Helical" evidence="8">
    <location>
        <begin position="12"/>
        <end position="36"/>
    </location>
</feature>
<keyword evidence="3" id="KW-0597">Phosphoprotein</keyword>
<evidence type="ECO:0000313" key="10">
    <source>
        <dbReference type="EMBL" id="MBB6498226.1"/>
    </source>
</evidence>
<comment type="caution">
    <text evidence="10">The sequence shown here is derived from an EMBL/GenBank/DDBJ whole genome shotgun (WGS) entry which is preliminary data.</text>
</comment>
<dbReference type="EC" id="2.7.13.3" evidence="2"/>
<keyword evidence="5 8" id="KW-0812">Transmembrane</keyword>
<keyword evidence="7 8" id="KW-1133">Transmembrane helix</keyword>
<evidence type="ECO:0000256" key="4">
    <source>
        <dbReference type="ARBA" id="ARBA00022679"/>
    </source>
</evidence>
<dbReference type="SUPFAM" id="SSF47384">
    <property type="entry name" value="Homodimeric domain of signal transducing histidine kinase"/>
    <property type="match status" value="1"/>
</dbReference>
<dbReference type="InterPro" id="IPR005467">
    <property type="entry name" value="His_kinase_dom"/>
</dbReference>
<reference evidence="10 11" key="1">
    <citation type="submission" date="2020-08" db="EMBL/GenBank/DDBJ databases">
        <title>Genomic Encyclopedia of Type Strains, Phase IV (KMG-V): Genome sequencing to study the core and pangenomes of soil and plant-associated prokaryotes.</title>
        <authorList>
            <person name="Whitman W."/>
        </authorList>
    </citation>
    <scope>NUCLEOTIDE SEQUENCE [LARGE SCALE GENOMIC DNA]</scope>
    <source>
        <strain evidence="10 11">M2T3</strain>
    </source>
</reference>
<dbReference type="PANTHER" id="PTHR45436:SF5">
    <property type="entry name" value="SENSOR HISTIDINE KINASE TRCS"/>
    <property type="match status" value="1"/>
</dbReference>
<dbReference type="InterPro" id="IPR050428">
    <property type="entry name" value="TCS_sensor_his_kinase"/>
</dbReference>
<evidence type="ECO:0000313" key="11">
    <source>
        <dbReference type="Proteomes" id="UP000521017"/>
    </source>
</evidence>
<dbReference type="Pfam" id="PF00512">
    <property type="entry name" value="HisKA"/>
    <property type="match status" value="1"/>
</dbReference>
<gene>
    <name evidence="10" type="ORF">HDF25_000350</name>
</gene>
<dbReference type="RefSeq" id="WP_184622143.1">
    <property type="nucleotide sequence ID" value="NZ_JACHCC010000001.1"/>
</dbReference>
<dbReference type="GO" id="GO:0005886">
    <property type="term" value="C:plasma membrane"/>
    <property type="evidence" value="ECO:0007669"/>
    <property type="project" value="TreeGrafter"/>
</dbReference>
<sequence>MSKLLDKPFKVFTFYAFIVLLCSIPVYYLIIDFIWLKELDEHNHMVSQATQRNLKDLHINTNQLRESMVLWNKLHPETRIEETTAVSPDSTYNIYRQNRYTTSKGLDRFQGLVSTFTIGDKVYKITVETNVEETHETMLAITLVTVLFFIILLVGFVLLNKRIAAKLWRPFYQSLQKIKAFDLNSGTNLEFERSDIQEFEEMNNSISKLIDCNIAVYKQQKEFTENAAHELQTPLAVVQSKLDLMEQEENISPRQSVIINDMHKALSRVSRINKNLLLLAKIENRQFHDKETIVLADALNEVLELVADFAAGQELEILKTLDTTQTIEGNRILIEIMLTNLLMNAIRHNAGKSMIHVQVLKGQLQISNSGTQSLIKDKLFKRFSTASAYTPGSGLGLAIVREICNRYGWRISYDFSADRHIFTIDFGS</sequence>
<evidence type="ECO:0000256" key="5">
    <source>
        <dbReference type="ARBA" id="ARBA00022692"/>
    </source>
</evidence>
<name>A0A7X0MGW6_9SPHI</name>
<dbReference type="InterPro" id="IPR003594">
    <property type="entry name" value="HATPase_dom"/>
</dbReference>
<dbReference type="GO" id="GO:0000155">
    <property type="term" value="F:phosphorelay sensor kinase activity"/>
    <property type="evidence" value="ECO:0007669"/>
    <property type="project" value="InterPro"/>
</dbReference>
<dbReference type="Gene3D" id="3.30.565.10">
    <property type="entry name" value="Histidine kinase-like ATPase, C-terminal domain"/>
    <property type="match status" value="1"/>
</dbReference>
<dbReference type="InterPro" id="IPR036890">
    <property type="entry name" value="HATPase_C_sf"/>
</dbReference>
<proteinExistence type="predicted"/>
<evidence type="ECO:0000256" key="7">
    <source>
        <dbReference type="ARBA" id="ARBA00022989"/>
    </source>
</evidence>
<dbReference type="SMART" id="SM00388">
    <property type="entry name" value="HisKA"/>
    <property type="match status" value="1"/>
</dbReference>
<dbReference type="Pfam" id="PF02518">
    <property type="entry name" value="HATPase_c"/>
    <property type="match status" value="1"/>
</dbReference>
<dbReference type="CDD" id="cd00082">
    <property type="entry name" value="HisKA"/>
    <property type="match status" value="1"/>
</dbReference>